<dbReference type="InterPro" id="IPR018060">
    <property type="entry name" value="HTH_AraC"/>
</dbReference>
<protein>
    <submittedName>
        <fullName evidence="5">Transcriptional regulator, AraC</fullName>
    </submittedName>
</protein>
<gene>
    <name evidence="5" type="ORF">CRIB_898</name>
</gene>
<evidence type="ECO:0000313" key="5">
    <source>
        <dbReference type="EMBL" id="CED93649.1"/>
    </source>
</evidence>
<evidence type="ECO:0000256" key="3">
    <source>
        <dbReference type="ARBA" id="ARBA00023163"/>
    </source>
</evidence>
<dbReference type="PROSITE" id="PS00041">
    <property type="entry name" value="HTH_ARAC_FAMILY_1"/>
    <property type="match status" value="1"/>
</dbReference>
<accession>A0A1V1I0I9</accession>
<dbReference type="RefSeq" id="WP_180703347.1">
    <property type="nucleotide sequence ID" value="NZ_CAJUCR010000003.1"/>
</dbReference>
<dbReference type="InterPro" id="IPR018062">
    <property type="entry name" value="HTH_AraC-typ_CS"/>
</dbReference>
<dbReference type="KEGG" id="ril:CRIB_898"/>
<dbReference type="SUPFAM" id="SSF46689">
    <property type="entry name" value="Homeodomain-like"/>
    <property type="match status" value="2"/>
</dbReference>
<evidence type="ECO:0000313" key="6">
    <source>
        <dbReference type="Proteomes" id="UP000245622"/>
    </source>
</evidence>
<dbReference type="PROSITE" id="PS01124">
    <property type="entry name" value="HTH_ARAC_FAMILY_2"/>
    <property type="match status" value="1"/>
</dbReference>
<dbReference type="Pfam" id="PF12833">
    <property type="entry name" value="HTH_18"/>
    <property type="match status" value="1"/>
</dbReference>
<dbReference type="PANTHER" id="PTHR43280:SF28">
    <property type="entry name" value="HTH-TYPE TRANSCRIPTIONAL ACTIVATOR RHAS"/>
    <property type="match status" value="1"/>
</dbReference>
<dbReference type="AlphaFoldDB" id="A0A1V1I0I9"/>
<keyword evidence="3" id="KW-0804">Transcription</keyword>
<name>A0A1V1I0I9_9FIRM</name>
<dbReference type="InterPro" id="IPR009057">
    <property type="entry name" value="Homeodomain-like_sf"/>
</dbReference>
<dbReference type="PANTHER" id="PTHR43280">
    <property type="entry name" value="ARAC-FAMILY TRANSCRIPTIONAL REGULATOR"/>
    <property type="match status" value="1"/>
</dbReference>
<keyword evidence="6" id="KW-1185">Reference proteome</keyword>
<proteinExistence type="predicted"/>
<dbReference type="Gene3D" id="1.10.10.60">
    <property type="entry name" value="Homeodomain-like"/>
    <property type="match status" value="2"/>
</dbReference>
<dbReference type="SMART" id="SM00342">
    <property type="entry name" value="HTH_ARAC"/>
    <property type="match status" value="1"/>
</dbReference>
<dbReference type="GO" id="GO:0043565">
    <property type="term" value="F:sequence-specific DNA binding"/>
    <property type="evidence" value="ECO:0007669"/>
    <property type="project" value="InterPro"/>
</dbReference>
<dbReference type="GO" id="GO:0003700">
    <property type="term" value="F:DNA-binding transcription factor activity"/>
    <property type="evidence" value="ECO:0007669"/>
    <property type="project" value="InterPro"/>
</dbReference>
<keyword evidence="2" id="KW-0238">DNA-binding</keyword>
<sequence length="239" mass="27847">MHTIANILEDFFYCLQLPIKAIDENYNLIYSVGVNEQLEDFTSSDLFIEKIKGLKENYPFSIIDFEDNINFLLVPISKFDKNKGFFIVGPFRSVDNTYINIHYLPNTCIKYVYNLLTTINDDKFSKGRINHQFSPYVKKAVEYSIKNFDSPISIDSICNELNINKSYFCKIFKSETGYTFTNFLNIFRVEKSKKLLKNSNLSLLDVAVSVGFNSQNYYSSVFKKITNKTPLEYKQEVKL</sequence>
<evidence type="ECO:0000259" key="4">
    <source>
        <dbReference type="PROSITE" id="PS01124"/>
    </source>
</evidence>
<dbReference type="GeneID" id="82205076"/>
<feature type="domain" description="HTH araC/xylS-type" evidence="4">
    <location>
        <begin position="138"/>
        <end position="236"/>
    </location>
</feature>
<evidence type="ECO:0000256" key="2">
    <source>
        <dbReference type="ARBA" id="ARBA00023125"/>
    </source>
</evidence>
<dbReference type="EMBL" id="LN555523">
    <property type="protein sequence ID" value="CED93649.1"/>
    <property type="molecule type" value="Genomic_DNA"/>
</dbReference>
<organism evidence="5 6">
    <name type="scientific">Romboutsia ilealis</name>
    <dbReference type="NCBI Taxonomy" id="1115758"/>
    <lineage>
        <taxon>Bacteria</taxon>
        <taxon>Bacillati</taxon>
        <taxon>Bacillota</taxon>
        <taxon>Clostridia</taxon>
        <taxon>Peptostreptococcales</taxon>
        <taxon>Peptostreptococcaceae</taxon>
        <taxon>Romboutsia</taxon>
    </lineage>
</organism>
<dbReference type="Proteomes" id="UP000245622">
    <property type="component" value="Chromosome 1"/>
</dbReference>
<evidence type="ECO:0000256" key="1">
    <source>
        <dbReference type="ARBA" id="ARBA00023015"/>
    </source>
</evidence>
<keyword evidence="1" id="KW-0805">Transcription regulation</keyword>
<reference evidence="5 6" key="1">
    <citation type="submission" date="2014-04" db="EMBL/GenBank/DDBJ databases">
        <authorList>
            <person name="Hornung B.V."/>
        </authorList>
    </citation>
    <scope>NUCLEOTIDE SEQUENCE [LARGE SCALE GENOMIC DNA]</scope>
    <source>
        <strain evidence="5 6">CRIB</strain>
    </source>
</reference>